<protein>
    <submittedName>
        <fullName evidence="2">Uncharacterized protein</fullName>
    </submittedName>
</protein>
<gene>
    <name evidence="2" type="ORF">NCTC13156_01749</name>
</gene>
<keyword evidence="1" id="KW-0812">Transmembrane</keyword>
<sequence length="215" mass="24712">MGLMSIFSKNKKRDVVEQVSDARLEAFEDSGVSGKKKNSFSTMPKNKKILVIASGIIVILLVAGVLRMAFNPTNKLDTEKMSNAYEAQKEVEYKAPPPPENKYPIDISKISTENNTTVGDNQNKEETITQDVSSQAQTAAMPIPERRPENMVEYLNNNKKSIEFQKKHLAFVFQQQRYLIGDDFKGWWKIEEITPNYIRFFDPQENYAYNLRFVD</sequence>
<accession>A0A377Q2B1</accession>
<keyword evidence="1" id="KW-0472">Membrane</keyword>
<reference evidence="2 3" key="1">
    <citation type="submission" date="2018-06" db="EMBL/GenBank/DDBJ databases">
        <authorList>
            <consortium name="Pathogen Informatics"/>
            <person name="Doyle S."/>
        </authorList>
    </citation>
    <scope>NUCLEOTIDE SEQUENCE [LARGE SCALE GENOMIC DNA]</scope>
    <source>
        <strain evidence="2 3">NCTC13156</strain>
    </source>
</reference>
<evidence type="ECO:0000313" key="2">
    <source>
        <dbReference type="EMBL" id="STQ88942.1"/>
    </source>
</evidence>
<evidence type="ECO:0000313" key="3">
    <source>
        <dbReference type="Proteomes" id="UP000255269"/>
    </source>
</evidence>
<feature type="transmembrane region" description="Helical" evidence="1">
    <location>
        <begin position="49"/>
        <end position="70"/>
    </location>
</feature>
<evidence type="ECO:0000256" key="1">
    <source>
        <dbReference type="SAM" id="Phobius"/>
    </source>
</evidence>
<dbReference type="RefSeq" id="WP_115057334.1">
    <property type="nucleotide sequence ID" value="NZ_UGJF01000002.1"/>
</dbReference>
<dbReference type="AlphaFoldDB" id="A0A377Q2B1"/>
<organism evidence="2 3">
    <name type="scientific">Helicobacter pullorum</name>
    <dbReference type="NCBI Taxonomy" id="35818"/>
    <lineage>
        <taxon>Bacteria</taxon>
        <taxon>Pseudomonadati</taxon>
        <taxon>Campylobacterota</taxon>
        <taxon>Epsilonproteobacteria</taxon>
        <taxon>Campylobacterales</taxon>
        <taxon>Helicobacteraceae</taxon>
        <taxon>Helicobacter</taxon>
    </lineage>
</organism>
<name>A0A377Q2B1_9HELI</name>
<keyword evidence="1" id="KW-1133">Transmembrane helix</keyword>
<proteinExistence type="predicted"/>
<dbReference type="EMBL" id="UGJF01000002">
    <property type="protein sequence ID" value="STQ88942.1"/>
    <property type="molecule type" value="Genomic_DNA"/>
</dbReference>
<dbReference type="Proteomes" id="UP000255269">
    <property type="component" value="Unassembled WGS sequence"/>
</dbReference>